<accession>A0A811RWP6</accession>
<name>A0A811RWP6_9POAL</name>
<evidence type="ECO:0000313" key="3">
    <source>
        <dbReference type="Proteomes" id="UP000604825"/>
    </source>
</evidence>
<evidence type="ECO:0000256" key="1">
    <source>
        <dbReference type="SAM" id="MobiDB-lite"/>
    </source>
</evidence>
<evidence type="ECO:0000313" key="2">
    <source>
        <dbReference type="EMBL" id="CAD6333304.1"/>
    </source>
</evidence>
<feature type="compositionally biased region" description="Basic and acidic residues" evidence="1">
    <location>
        <begin position="11"/>
        <end position="33"/>
    </location>
</feature>
<sequence>MTTGGSGGRGRTADADAFRSSERRIPKGPDPIHNRSRGIPNTARPESTPDAHLRSPRLGMRCLQACRQDDDRAAPERLAGGRGTTTKATTGRFRRRSSSCSIERLDGKDELPDLQFVSHAEDEISAKRLITQQHTPSMGILVILGAGRQAGYYTPLLLLFFEVFEEQEKKRTELNTPLDSRPGSVRSSRRLLAPTVLHRVKKNAEPSDQNVAKKQMSEAWCVRVQQARRQITAAECSADACAGGPAAKDRPRGIDTVVGGRGWSRRPGL</sequence>
<proteinExistence type="predicted"/>
<reference evidence="2" key="1">
    <citation type="submission" date="2020-10" db="EMBL/GenBank/DDBJ databases">
        <authorList>
            <person name="Han B."/>
            <person name="Lu T."/>
            <person name="Zhao Q."/>
            <person name="Huang X."/>
            <person name="Zhao Y."/>
        </authorList>
    </citation>
    <scope>NUCLEOTIDE SEQUENCE</scope>
</reference>
<organism evidence="2 3">
    <name type="scientific">Miscanthus lutarioriparius</name>
    <dbReference type="NCBI Taxonomy" id="422564"/>
    <lineage>
        <taxon>Eukaryota</taxon>
        <taxon>Viridiplantae</taxon>
        <taxon>Streptophyta</taxon>
        <taxon>Embryophyta</taxon>
        <taxon>Tracheophyta</taxon>
        <taxon>Spermatophyta</taxon>
        <taxon>Magnoliopsida</taxon>
        <taxon>Liliopsida</taxon>
        <taxon>Poales</taxon>
        <taxon>Poaceae</taxon>
        <taxon>PACMAD clade</taxon>
        <taxon>Panicoideae</taxon>
        <taxon>Andropogonodae</taxon>
        <taxon>Andropogoneae</taxon>
        <taxon>Saccharinae</taxon>
        <taxon>Miscanthus</taxon>
    </lineage>
</organism>
<feature type="compositionally biased region" description="Gly residues" evidence="1">
    <location>
        <begin position="1"/>
        <end position="10"/>
    </location>
</feature>
<comment type="caution">
    <text evidence="2">The sequence shown here is derived from an EMBL/GenBank/DDBJ whole genome shotgun (WGS) entry which is preliminary data.</text>
</comment>
<feature type="region of interest" description="Disordered" evidence="1">
    <location>
        <begin position="73"/>
        <end position="95"/>
    </location>
</feature>
<gene>
    <name evidence="2" type="ORF">NCGR_LOCUS57402</name>
</gene>
<protein>
    <submittedName>
        <fullName evidence="2">Uncharacterized protein</fullName>
    </submittedName>
</protein>
<feature type="region of interest" description="Disordered" evidence="1">
    <location>
        <begin position="240"/>
        <end position="269"/>
    </location>
</feature>
<dbReference type="OrthoDB" id="1910203at2759"/>
<dbReference type="AlphaFoldDB" id="A0A811RWP6"/>
<keyword evidence="3" id="KW-1185">Reference proteome</keyword>
<feature type="region of interest" description="Disordered" evidence="1">
    <location>
        <begin position="1"/>
        <end position="56"/>
    </location>
</feature>
<dbReference type="Proteomes" id="UP000604825">
    <property type="component" value="Unassembled WGS sequence"/>
</dbReference>
<dbReference type="EMBL" id="CAJGYO010000017">
    <property type="protein sequence ID" value="CAD6333304.1"/>
    <property type="molecule type" value="Genomic_DNA"/>
</dbReference>